<dbReference type="Proteomes" id="UP000516134">
    <property type="component" value="Chromosome"/>
</dbReference>
<dbReference type="Gene3D" id="3.10.540.10">
    <property type="entry name" value="duf1285 like domain"/>
    <property type="match status" value="1"/>
</dbReference>
<dbReference type="PIRSF" id="PIRSF029557">
    <property type="entry name" value="UCP029557"/>
    <property type="match status" value="1"/>
</dbReference>
<accession>A0ABX6T304</accession>
<dbReference type="Pfam" id="PF21028">
    <property type="entry name" value="DUF1285_C"/>
    <property type="match status" value="1"/>
</dbReference>
<feature type="domain" description="DUF1285" evidence="1">
    <location>
        <begin position="28"/>
        <end position="93"/>
    </location>
</feature>
<evidence type="ECO:0000313" key="3">
    <source>
        <dbReference type="EMBL" id="QNP43380.1"/>
    </source>
</evidence>
<dbReference type="Pfam" id="PF06938">
    <property type="entry name" value="DUF1285_N"/>
    <property type="match status" value="1"/>
</dbReference>
<reference evidence="3 4" key="1">
    <citation type="submission" date="2020-08" db="EMBL/GenBank/DDBJ databases">
        <title>Genome sequence of Sphingomonas daechungensis KACC 18115T.</title>
        <authorList>
            <person name="Hyun D.-W."/>
            <person name="Bae J.-W."/>
        </authorList>
    </citation>
    <scope>NUCLEOTIDE SEQUENCE [LARGE SCALE GENOMIC DNA]</scope>
    <source>
        <strain evidence="3 4">KACC 18115</strain>
    </source>
</reference>
<feature type="domain" description="DUF1285" evidence="2">
    <location>
        <begin position="96"/>
        <end position="185"/>
    </location>
</feature>
<sequence length="191" mass="21143">MPESRPSLELQGVSMSDLQRMIDERRLPPVDQWDPELCGHSEMRIARDGTWYHQGSPINRPAMVRLFSSVLRRESNGSHVLVTPVEKLEIDVEGTAFRAIEMQSDGTGSDRQIALKLDSGDAVMLGPVHPLTMVDTVRGPSPRVLVRHGLEAELSRSIYYELAGIALSEEHDPPGVWSNGAFFALEVAEDA</sequence>
<gene>
    <name evidence="3" type="ORF">H9L15_00500</name>
</gene>
<dbReference type="InterPro" id="IPR048342">
    <property type="entry name" value="DUF1285_C"/>
</dbReference>
<organism evidence="3 4">
    <name type="scientific">Sphingomonas daechungensis</name>
    <dbReference type="NCBI Taxonomy" id="1176646"/>
    <lineage>
        <taxon>Bacteria</taxon>
        <taxon>Pseudomonadati</taxon>
        <taxon>Pseudomonadota</taxon>
        <taxon>Alphaproteobacteria</taxon>
        <taxon>Sphingomonadales</taxon>
        <taxon>Sphingomonadaceae</taxon>
        <taxon>Sphingomonas</taxon>
    </lineage>
</organism>
<evidence type="ECO:0000259" key="1">
    <source>
        <dbReference type="Pfam" id="PF06938"/>
    </source>
</evidence>
<name>A0ABX6T304_9SPHN</name>
<proteinExistence type="predicted"/>
<dbReference type="InterPro" id="IPR010707">
    <property type="entry name" value="DUF1285"/>
</dbReference>
<evidence type="ECO:0000313" key="4">
    <source>
        <dbReference type="Proteomes" id="UP000516134"/>
    </source>
</evidence>
<evidence type="ECO:0000259" key="2">
    <source>
        <dbReference type="Pfam" id="PF21028"/>
    </source>
</evidence>
<protein>
    <submittedName>
        <fullName evidence="3">DUF1285 domain-containing protein</fullName>
    </submittedName>
</protein>
<dbReference type="Gene3D" id="2.30.270.10">
    <property type="entry name" value="duf1285 protein"/>
    <property type="match status" value="1"/>
</dbReference>
<keyword evidence="4" id="KW-1185">Reference proteome</keyword>
<dbReference type="InterPro" id="IPR048341">
    <property type="entry name" value="DUF1285_N"/>
</dbReference>
<dbReference type="InterPro" id="IPR023361">
    <property type="entry name" value="DUF1285_beta_roll_sf"/>
</dbReference>
<dbReference type="EMBL" id="CP060780">
    <property type="protein sequence ID" value="QNP43380.1"/>
    <property type="molecule type" value="Genomic_DNA"/>
</dbReference>